<name>F0ZJ72_DICPU</name>
<gene>
    <name evidence="1" type="ORF">DICPUDRAFT_78317</name>
</gene>
<keyword evidence="2" id="KW-1185">Reference proteome</keyword>
<dbReference type="InterPro" id="IPR025563">
    <property type="entry name" value="DUF4286"/>
</dbReference>
<evidence type="ECO:0000313" key="2">
    <source>
        <dbReference type="Proteomes" id="UP000001064"/>
    </source>
</evidence>
<dbReference type="Proteomes" id="UP000001064">
    <property type="component" value="Unassembled WGS sequence"/>
</dbReference>
<sequence length="128" mass="14722">MTEQYIYEVTVDVDVTILDAWKTWIVDHVNHIVNLEKGNLFSKSNIFEVNTGLLDPTTCTKGRPISFVIQYWATSANSIPTYIQKYSDELRKDGLEKFGDKMKASRRVLVEKKSIHNPPQTSTFGYVF</sequence>
<dbReference type="RefSeq" id="XP_003287448.1">
    <property type="nucleotide sequence ID" value="XM_003287400.1"/>
</dbReference>
<evidence type="ECO:0008006" key="3">
    <source>
        <dbReference type="Google" id="ProtNLM"/>
    </source>
</evidence>
<proteinExistence type="predicted"/>
<dbReference type="VEuPathDB" id="AmoebaDB:DICPUDRAFT_78317"/>
<dbReference type="InParanoid" id="F0ZJ72"/>
<dbReference type="eggNOG" id="ENOG502RIFU">
    <property type="taxonomic scope" value="Eukaryota"/>
</dbReference>
<dbReference type="GeneID" id="10500354"/>
<dbReference type="AlphaFoldDB" id="F0ZJ72"/>
<dbReference type="EMBL" id="GL871040">
    <property type="protein sequence ID" value="EGC36010.1"/>
    <property type="molecule type" value="Genomic_DNA"/>
</dbReference>
<protein>
    <recommendedName>
        <fullName evidence="3">DUF4286 family protein</fullName>
    </recommendedName>
</protein>
<dbReference type="Pfam" id="PF14114">
    <property type="entry name" value="DUF4286"/>
    <property type="match status" value="1"/>
</dbReference>
<dbReference type="OMA" id="EHAPKMR"/>
<accession>F0ZJ72</accession>
<dbReference type="KEGG" id="dpp:DICPUDRAFT_78317"/>
<dbReference type="OrthoDB" id="17786at2759"/>
<reference evidence="2" key="1">
    <citation type="journal article" date="2011" name="Genome Biol.">
        <title>Comparative genomics of the social amoebae Dictyostelium discoideum and Dictyostelium purpureum.</title>
        <authorList>
            <consortium name="US DOE Joint Genome Institute (JGI-PGF)"/>
            <person name="Sucgang R."/>
            <person name="Kuo A."/>
            <person name="Tian X."/>
            <person name="Salerno W."/>
            <person name="Parikh A."/>
            <person name="Feasley C.L."/>
            <person name="Dalin E."/>
            <person name="Tu H."/>
            <person name="Huang E."/>
            <person name="Barry K."/>
            <person name="Lindquist E."/>
            <person name="Shapiro H."/>
            <person name="Bruce D."/>
            <person name="Schmutz J."/>
            <person name="Salamov A."/>
            <person name="Fey P."/>
            <person name="Gaudet P."/>
            <person name="Anjard C."/>
            <person name="Babu M.M."/>
            <person name="Basu S."/>
            <person name="Bushmanova Y."/>
            <person name="van der Wel H."/>
            <person name="Katoh-Kurasawa M."/>
            <person name="Dinh C."/>
            <person name="Coutinho P.M."/>
            <person name="Saito T."/>
            <person name="Elias M."/>
            <person name="Schaap P."/>
            <person name="Kay R.R."/>
            <person name="Henrissat B."/>
            <person name="Eichinger L."/>
            <person name="Rivero F."/>
            <person name="Putnam N.H."/>
            <person name="West C.M."/>
            <person name="Loomis W.F."/>
            <person name="Chisholm R.L."/>
            <person name="Shaulsky G."/>
            <person name="Strassmann J.E."/>
            <person name="Queller D.C."/>
            <person name="Kuspa A."/>
            <person name="Grigoriev I.V."/>
        </authorList>
    </citation>
    <scope>NUCLEOTIDE SEQUENCE [LARGE SCALE GENOMIC DNA]</scope>
    <source>
        <strain evidence="2">QSDP1</strain>
    </source>
</reference>
<organism evidence="1 2">
    <name type="scientific">Dictyostelium purpureum</name>
    <name type="common">Slime mold</name>
    <dbReference type="NCBI Taxonomy" id="5786"/>
    <lineage>
        <taxon>Eukaryota</taxon>
        <taxon>Amoebozoa</taxon>
        <taxon>Evosea</taxon>
        <taxon>Eumycetozoa</taxon>
        <taxon>Dictyostelia</taxon>
        <taxon>Dictyosteliales</taxon>
        <taxon>Dictyosteliaceae</taxon>
        <taxon>Dictyostelium</taxon>
    </lineage>
</organism>
<evidence type="ECO:0000313" key="1">
    <source>
        <dbReference type="EMBL" id="EGC36010.1"/>
    </source>
</evidence>